<feature type="compositionally biased region" description="Pro residues" evidence="1">
    <location>
        <begin position="283"/>
        <end position="292"/>
    </location>
</feature>
<comment type="caution">
    <text evidence="2">The sequence shown here is derived from an EMBL/GenBank/DDBJ whole genome shotgun (WGS) entry which is preliminary data.</text>
</comment>
<dbReference type="Proteomes" id="UP000070089">
    <property type="component" value="Unassembled WGS sequence"/>
</dbReference>
<accession>A0A132NV06</accession>
<feature type="compositionally biased region" description="Acidic residues" evidence="1">
    <location>
        <begin position="602"/>
        <end position="611"/>
    </location>
</feature>
<feature type="compositionally biased region" description="Basic and acidic residues" evidence="1">
    <location>
        <begin position="297"/>
        <end position="318"/>
    </location>
</feature>
<protein>
    <submittedName>
        <fullName evidence="2">Uncharacterized protein</fullName>
    </submittedName>
</protein>
<feature type="region of interest" description="Disordered" evidence="1">
    <location>
        <begin position="533"/>
        <end position="611"/>
    </location>
</feature>
<dbReference type="VEuPathDB" id="GiardiaDB:QR46_2114"/>
<feature type="region of interest" description="Disordered" evidence="1">
    <location>
        <begin position="220"/>
        <end position="318"/>
    </location>
</feature>
<sequence length="611" mass="68020">MESYSDHVKQSQKSFASMGKATKQLLQHFEVIVNRLVDLSDLLASIAKRESSFMRDPLEAMSSVTKTLAAEWSVAIKGIAALPNCFDMKEDNAHIQASIKHQAQAQPPFCIQTNHELVVNAAVFERTRAANIQQAIYNLGHSLLYMGIRAVESGTNLKTLCSVIDPHASVLDVAMRFRELDLGANVTMNMLLKLSADEVRNHLVPQLSERGIKYAGQLNSYKDKRRSRKHPSASIQTLSHPLPPSLSLTADKSESSQEAPPETLMGYQNVTINSPAGDAALPPQHPRIPPQPVEYLTTEKEQQRRSQQEEEHERTRQMKEYQQQIIEQQNMITSLQAQLREQLQLQVQQLQTPQPLQSLQLQQPAFPHQTVYQGALQAPASVVENKNDAPLNAALPPHQQYYSEDGVSTSDDNQGMQLVINAQQANNPFTKPKAQLPRLLANDLSNYINESELTDAHMRESTEVSQISMSKRASNALNLMTRSTTELDNMGDEYDLSRPEETIAPEKTANDQQQATKEDIPASAAMDLIDHEEPNSSKAKEPAKSKKFAINNFLRDPSAKNKERSSSKATAGLYSSLKDEDSFGLVNPAPTQPAKPKIDINALDDDDLDFF</sequence>
<gene>
    <name evidence="2" type="ORF">QR46_2114</name>
</gene>
<proteinExistence type="predicted"/>
<name>A0A132NV06_GIAIN</name>
<evidence type="ECO:0000313" key="3">
    <source>
        <dbReference type="Proteomes" id="UP000070089"/>
    </source>
</evidence>
<feature type="compositionally biased region" description="Basic and acidic residues" evidence="1">
    <location>
        <begin position="533"/>
        <end position="544"/>
    </location>
</feature>
<feature type="compositionally biased region" description="Basic and acidic residues" evidence="1">
    <location>
        <begin position="557"/>
        <end position="566"/>
    </location>
</feature>
<dbReference type="AlphaFoldDB" id="A0A132NV06"/>
<dbReference type="EMBL" id="JXTI01000052">
    <property type="protein sequence ID" value="KWX13885.1"/>
    <property type="molecule type" value="Genomic_DNA"/>
</dbReference>
<evidence type="ECO:0000313" key="2">
    <source>
        <dbReference type="EMBL" id="KWX13885.1"/>
    </source>
</evidence>
<organism evidence="2 3">
    <name type="scientific">Giardia duodenalis assemblage B</name>
    <dbReference type="NCBI Taxonomy" id="1394984"/>
    <lineage>
        <taxon>Eukaryota</taxon>
        <taxon>Metamonada</taxon>
        <taxon>Diplomonadida</taxon>
        <taxon>Hexamitidae</taxon>
        <taxon>Giardiinae</taxon>
        <taxon>Giardia</taxon>
    </lineage>
</organism>
<dbReference type="OrthoDB" id="10256178at2759"/>
<evidence type="ECO:0000256" key="1">
    <source>
        <dbReference type="SAM" id="MobiDB-lite"/>
    </source>
</evidence>
<reference evidence="2 3" key="1">
    <citation type="journal article" date="2015" name="Mol. Biochem. Parasitol.">
        <title>Identification of polymorphic genes for use in assemblage B genotyping assays through comparative genomics of multiple assemblage B Giardia duodenalis isolates.</title>
        <authorList>
            <person name="Wielinga C."/>
            <person name="Thompson R.C."/>
            <person name="Monis P."/>
            <person name="Ryan U."/>
        </authorList>
    </citation>
    <scope>NUCLEOTIDE SEQUENCE [LARGE SCALE GENOMIC DNA]</scope>
    <source>
        <strain evidence="2 3">BAH15c1</strain>
    </source>
</reference>